<dbReference type="EMBL" id="QFPP01000108">
    <property type="protein sequence ID" value="PZQ74912.1"/>
    <property type="molecule type" value="Genomic_DNA"/>
</dbReference>
<evidence type="ECO:0000313" key="1">
    <source>
        <dbReference type="EMBL" id="PZQ74912.1"/>
    </source>
</evidence>
<gene>
    <name evidence="1" type="ORF">DI563_11035</name>
</gene>
<organism evidence="1 2">
    <name type="scientific">Variovorax paradoxus</name>
    <dbReference type="NCBI Taxonomy" id="34073"/>
    <lineage>
        <taxon>Bacteria</taxon>
        <taxon>Pseudomonadati</taxon>
        <taxon>Pseudomonadota</taxon>
        <taxon>Betaproteobacteria</taxon>
        <taxon>Burkholderiales</taxon>
        <taxon>Comamonadaceae</taxon>
        <taxon>Variovorax</taxon>
    </lineage>
</organism>
<accession>A0A2W5QC23</accession>
<sequence length="145" mass="15391">MNSKTPKAAAQPLYSASDKPGGFLPSAELDRANTFAVMRLALEGVLSADRSAVAGALRAAVEGYSPEFRSHAEDLTASASLAEVAGHTRKLESAIADKVAFFKSAESGTLATAPRRASEVEIHARELLRTTTAAAESYRVRHNNY</sequence>
<name>A0A2W5QC23_VARPD</name>
<dbReference type="AlphaFoldDB" id="A0A2W5QC23"/>
<comment type="caution">
    <text evidence="1">The sequence shown here is derived from an EMBL/GenBank/DDBJ whole genome shotgun (WGS) entry which is preliminary data.</text>
</comment>
<protein>
    <submittedName>
        <fullName evidence="1">Uncharacterized protein</fullName>
    </submittedName>
</protein>
<evidence type="ECO:0000313" key="2">
    <source>
        <dbReference type="Proteomes" id="UP000249135"/>
    </source>
</evidence>
<proteinExistence type="predicted"/>
<reference evidence="1 2" key="1">
    <citation type="submission" date="2017-08" db="EMBL/GenBank/DDBJ databases">
        <title>Infants hospitalized years apart are colonized by the same room-sourced microbial strains.</title>
        <authorList>
            <person name="Brooks B."/>
            <person name="Olm M.R."/>
            <person name="Firek B.A."/>
            <person name="Baker R."/>
            <person name="Thomas B.C."/>
            <person name="Morowitz M.J."/>
            <person name="Banfield J.F."/>
        </authorList>
    </citation>
    <scope>NUCLEOTIDE SEQUENCE [LARGE SCALE GENOMIC DNA]</scope>
    <source>
        <strain evidence="1">S2_005_003_R2_41</strain>
    </source>
</reference>
<dbReference type="Proteomes" id="UP000249135">
    <property type="component" value="Unassembled WGS sequence"/>
</dbReference>